<gene>
    <name evidence="3" type="ORF">IWX46DRAFT_600178</name>
</gene>
<keyword evidence="2" id="KW-0732">Signal</keyword>
<feature type="signal peptide" evidence="2">
    <location>
        <begin position="1"/>
        <end position="16"/>
    </location>
</feature>
<keyword evidence="4" id="KW-1185">Reference proteome</keyword>
<dbReference type="Proteomes" id="UP001365128">
    <property type="component" value="Unassembled WGS sequence"/>
</dbReference>
<accession>A0ABR1MDA7</accession>
<protein>
    <recommendedName>
        <fullName evidence="5">Secreted protein</fullName>
    </recommendedName>
</protein>
<name>A0ABR1MDA7_9PEZI</name>
<evidence type="ECO:0000313" key="4">
    <source>
        <dbReference type="Proteomes" id="UP001365128"/>
    </source>
</evidence>
<keyword evidence="1" id="KW-0812">Transmembrane</keyword>
<evidence type="ECO:0008006" key="5">
    <source>
        <dbReference type="Google" id="ProtNLM"/>
    </source>
</evidence>
<sequence>MVLLFFWIVVPQSSHAWEYAVPRRRRRETRGRPLSTKPDHVGRHKCGGLVPDGWKSAGLVRIATCSMCLVLVVVGRRSR</sequence>
<reference evidence="3 4" key="1">
    <citation type="submission" date="2024-04" db="EMBL/GenBank/DDBJ databases">
        <title>Phyllosticta paracitricarpa is synonymous to the EU quarantine fungus P. citricarpa based on phylogenomic analyses.</title>
        <authorList>
            <consortium name="Lawrence Berkeley National Laboratory"/>
            <person name="Van Ingen-Buijs V.A."/>
            <person name="Van Westerhoven A.C."/>
            <person name="Haridas S."/>
            <person name="Skiadas P."/>
            <person name="Martin F."/>
            <person name="Groenewald J.Z."/>
            <person name="Crous P.W."/>
            <person name="Seidl M.F."/>
        </authorList>
    </citation>
    <scope>NUCLEOTIDE SEQUENCE [LARGE SCALE GENOMIC DNA]</scope>
    <source>
        <strain evidence="3 4">CBS 122670</strain>
    </source>
</reference>
<feature type="transmembrane region" description="Helical" evidence="1">
    <location>
        <begin position="58"/>
        <end position="75"/>
    </location>
</feature>
<organism evidence="3 4">
    <name type="scientific">Phyllosticta citricarpa</name>
    <dbReference type="NCBI Taxonomy" id="55181"/>
    <lineage>
        <taxon>Eukaryota</taxon>
        <taxon>Fungi</taxon>
        <taxon>Dikarya</taxon>
        <taxon>Ascomycota</taxon>
        <taxon>Pezizomycotina</taxon>
        <taxon>Dothideomycetes</taxon>
        <taxon>Dothideomycetes incertae sedis</taxon>
        <taxon>Botryosphaeriales</taxon>
        <taxon>Phyllostictaceae</taxon>
        <taxon>Phyllosticta</taxon>
    </lineage>
</organism>
<evidence type="ECO:0000313" key="3">
    <source>
        <dbReference type="EMBL" id="KAK7546302.1"/>
    </source>
</evidence>
<evidence type="ECO:0000256" key="1">
    <source>
        <dbReference type="SAM" id="Phobius"/>
    </source>
</evidence>
<keyword evidence="1" id="KW-0472">Membrane</keyword>
<proteinExistence type="predicted"/>
<keyword evidence="1" id="KW-1133">Transmembrane helix</keyword>
<feature type="chain" id="PRO_5046066200" description="Secreted protein" evidence="2">
    <location>
        <begin position="17"/>
        <end position="79"/>
    </location>
</feature>
<evidence type="ECO:0000256" key="2">
    <source>
        <dbReference type="SAM" id="SignalP"/>
    </source>
</evidence>
<dbReference type="EMBL" id="JBBPDW010000015">
    <property type="protein sequence ID" value="KAK7546302.1"/>
    <property type="molecule type" value="Genomic_DNA"/>
</dbReference>
<comment type="caution">
    <text evidence="3">The sequence shown here is derived from an EMBL/GenBank/DDBJ whole genome shotgun (WGS) entry which is preliminary data.</text>
</comment>